<proteinExistence type="predicted"/>
<accession>A0AAC9FPG7</accession>
<evidence type="ECO:0000313" key="2">
    <source>
        <dbReference type="Proteomes" id="UP000077927"/>
    </source>
</evidence>
<name>A0AAC9FPG7_9RALS</name>
<protein>
    <submittedName>
        <fullName evidence="1">Uncharacterized protein</fullName>
    </submittedName>
</protein>
<reference evidence="1 2" key="1">
    <citation type="submission" date="2015-09" db="EMBL/GenBank/DDBJ databases">
        <authorList>
            <person name="Xu Y."/>
            <person name="Nagy A."/>
            <person name="Liu N.T."/>
            <person name="Nou X."/>
        </authorList>
    </citation>
    <scope>NUCLEOTIDE SEQUENCE [LARGE SCALE GENOMIC DNA]</scope>
    <source>
        <strain evidence="1 2">FC1138</strain>
    </source>
</reference>
<sequence length="58" mass="6375">MVQDITEHSLSAPCAAAGRGVTAPTAHKWLGAIWLVVWRRTINAAKASFIVELFSLRR</sequence>
<organism evidence="1 2">
    <name type="scientific">Ralstonia insidiosa</name>
    <dbReference type="NCBI Taxonomy" id="190721"/>
    <lineage>
        <taxon>Bacteria</taxon>
        <taxon>Pseudomonadati</taxon>
        <taxon>Pseudomonadota</taxon>
        <taxon>Betaproteobacteria</taxon>
        <taxon>Burkholderiales</taxon>
        <taxon>Burkholderiaceae</taxon>
        <taxon>Ralstonia</taxon>
    </lineage>
</organism>
<dbReference type="AlphaFoldDB" id="A0AAC9FPG7"/>
<dbReference type="KEGG" id="rin:ACS15_0298"/>
<evidence type="ECO:0000313" key="1">
    <source>
        <dbReference type="EMBL" id="ANH71647.1"/>
    </source>
</evidence>
<gene>
    <name evidence="1" type="ORF">ACS15_0298</name>
</gene>
<dbReference type="EMBL" id="CP012605">
    <property type="protein sequence ID" value="ANH71647.1"/>
    <property type="molecule type" value="Genomic_DNA"/>
</dbReference>
<dbReference type="Proteomes" id="UP000077927">
    <property type="component" value="Chromosome 1"/>
</dbReference>